<dbReference type="Pfam" id="PF21623">
    <property type="entry name" value="HK_sensor_dom_bact"/>
    <property type="match status" value="1"/>
</dbReference>
<comment type="caution">
    <text evidence="3">The sequence shown here is derived from an EMBL/GenBank/DDBJ whole genome shotgun (WGS) entry which is preliminary data.</text>
</comment>
<evidence type="ECO:0000259" key="2">
    <source>
        <dbReference type="PROSITE" id="PS50887"/>
    </source>
</evidence>
<dbReference type="GO" id="GO:0043709">
    <property type="term" value="P:cell adhesion involved in single-species biofilm formation"/>
    <property type="evidence" value="ECO:0007669"/>
    <property type="project" value="TreeGrafter"/>
</dbReference>
<dbReference type="OrthoDB" id="368233at2"/>
<dbReference type="InterPro" id="IPR029787">
    <property type="entry name" value="Nucleotide_cyclase"/>
</dbReference>
<feature type="domain" description="GGDEF" evidence="2">
    <location>
        <begin position="396"/>
        <end position="529"/>
    </location>
</feature>
<evidence type="ECO:0000256" key="1">
    <source>
        <dbReference type="SAM" id="Phobius"/>
    </source>
</evidence>
<organism evidence="3 4">
    <name type="scientific">Pelolinea submarina</name>
    <dbReference type="NCBI Taxonomy" id="913107"/>
    <lineage>
        <taxon>Bacteria</taxon>
        <taxon>Bacillati</taxon>
        <taxon>Chloroflexota</taxon>
        <taxon>Anaerolineae</taxon>
        <taxon>Anaerolineales</taxon>
        <taxon>Anaerolineaceae</taxon>
        <taxon>Pelolinea</taxon>
    </lineage>
</organism>
<dbReference type="Gene3D" id="3.30.450.20">
    <property type="entry name" value="PAS domain"/>
    <property type="match status" value="2"/>
</dbReference>
<dbReference type="Pfam" id="PF00990">
    <property type="entry name" value="GGDEF"/>
    <property type="match status" value="1"/>
</dbReference>
<keyword evidence="4" id="KW-1185">Reference proteome</keyword>
<protein>
    <submittedName>
        <fullName evidence="3">Diguanylate cyclase (GGDEF)-like protein</fullName>
    </submittedName>
</protein>
<keyword evidence="1" id="KW-0472">Membrane</keyword>
<keyword evidence="1" id="KW-1133">Transmembrane helix</keyword>
<dbReference type="SUPFAM" id="SSF103190">
    <property type="entry name" value="Sensory domain-like"/>
    <property type="match status" value="2"/>
</dbReference>
<reference evidence="3 4" key="1">
    <citation type="submission" date="2018-08" db="EMBL/GenBank/DDBJ databases">
        <title>Genomic Encyclopedia of Type Strains, Phase IV (KMG-IV): sequencing the most valuable type-strain genomes for metagenomic binning, comparative biology and taxonomic classification.</title>
        <authorList>
            <person name="Goeker M."/>
        </authorList>
    </citation>
    <scope>NUCLEOTIDE SEQUENCE [LARGE SCALE GENOMIC DNA]</scope>
    <source>
        <strain evidence="3 4">DSM 23923</strain>
    </source>
</reference>
<dbReference type="RefSeq" id="WP_116223757.1">
    <property type="nucleotide sequence ID" value="NZ_AP018437.1"/>
</dbReference>
<dbReference type="InterPro" id="IPR043128">
    <property type="entry name" value="Rev_trsase/Diguanyl_cyclase"/>
</dbReference>
<dbReference type="SMART" id="SM00267">
    <property type="entry name" value="GGDEF"/>
    <property type="match status" value="1"/>
</dbReference>
<accession>A0A347ZU46</accession>
<name>A0A347ZU46_9CHLR</name>
<dbReference type="PANTHER" id="PTHR45138:SF9">
    <property type="entry name" value="DIGUANYLATE CYCLASE DGCM-RELATED"/>
    <property type="match status" value="1"/>
</dbReference>
<sequence>MKVKTSLVNGLINILSYIIVIILMLGGELLLIRYQEKQNLEALKYSETNTIVRAGTGLSEGVTQGLLVIEFLSNDARVISYIDDPSNINRLAVKQLFGNLSNVTALYDQIRILDMTGMELIRVDYEDEYASPLVVPDQDLQDKSNRSYFPICRDLPEGGIYISRLDLNVEKDQVEVPYKPVVRICTPLTDSKGEKQGFLIVNFNATQMLEQFSASSNHLMLVNVDGYWLVSPEPQDEWAFVFGSDVSFKNRYPQEWSSINSGEDGQIIDQMGLWTFSTIYPLEDILLRNTQIWHESYFKEIDVNEIPQYAWKIISFIPEKELKEAQKKNALPVIIVSIFFYPIALVGIWGINQRRKIKNQETERIRYLATHDGMTGLFNKAFLEAELKRINFGRAYPVSIVIIDANNLKKINDTYGHQEGDKIICNISDLINQTFRKDDILARLGGDEFALVLLATDSNDCQEIINRFRVNIEKFNATSESHPVDIAIGFTTTQDKEDLNVVMKRADMAMYEEKKRLKEERKENPLRSN</sequence>
<evidence type="ECO:0000313" key="4">
    <source>
        <dbReference type="Proteomes" id="UP000256388"/>
    </source>
</evidence>
<dbReference type="InterPro" id="IPR029151">
    <property type="entry name" value="Sensor-like_sf"/>
</dbReference>
<keyword evidence="1" id="KW-0812">Transmembrane</keyword>
<dbReference type="EMBL" id="QUMS01000001">
    <property type="protein sequence ID" value="REG10589.1"/>
    <property type="molecule type" value="Genomic_DNA"/>
</dbReference>
<gene>
    <name evidence="3" type="ORF">DFR64_0448</name>
</gene>
<dbReference type="GO" id="GO:0052621">
    <property type="term" value="F:diguanylate cyclase activity"/>
    <property type="evidence" value="ECO:0007669"/>
    <property type="project" value="TreeGrafter"/>
</dbReference>
<dbReference type="Proteomes" id="UP000256388">
    <property type="component" value="Unassembled WGS sequence"/>
</dbReference>
<dbReference type="SUPFAM" id="SSF55073">
    <property type="entry name" value="Nucleotide cyclase"/>
    <property type="match status" value="1"/>
</dbReference>
<feature type="transmembrane region" description="Helical" evidence="1">
    <location>
        <begin position="330"/>
        <end position="351"/>
    </location>
</feature>
<proteinExistence type="predicted"/>
<dbReference type="AlphaFoldDB" id="A0A347ZU46"/>
<dbReference type="PROSITE" id="PS50887">
    <property type="entry name" value="GGDEF"/>
    <property type="match status" value="1"/>
</dbReference>
<dbReference type="GO" id="GO:1902201">
    <property type="term" value="P:negative regulation of bacterial-type flagellum-dependent cell motility"/>
    <property type="evidence" value="ECO:0007669"/>
    <property type="project" value="TreeGrafter"/>
</dbReference>
<dbReference type="InterPro" id="IPR048760">
    <property type="entry name" value="VP0354-like_sensor_dom"/>
</dbReference>
<dbReference type="InterPro" id="IPR050469">
    <property type="entry name" value="Diguanylate_Cyclase"/>
</dbReference>
<dbReference type="CDD" id="cd01949">
    <property type="entry name" value="GGDEF"/>
    <property type="match status" value="1"/>
</dbReference>
<evidence type="ECO:0000313" key="3">
    <source>
        <dbReference type="EMBL" id="REG10589.1"/>
    </source>
</evidence>
<dbReference type="NCBIfam" id="TIGR00254">
    <property type="entry name" value="GGDEF"/>
    <property type="match status" value="1"/>
</dbReference>
<dbReference type="GO" id="GO:0005886">
    <property type="term" value="C:plasma membrane"/>
    <property type="evidence" value="ECO:0007669"/>
    <property type="project" value="TreeGrafter"/>
</dbReference>
<dbReference type="PANTHER" id="PTHR45138">
    <property type="entry name" value="REGULATORY COMPONENTS OF SENSORY TRANSDUCTION SYSTEM"/>
    <property type="match status" value="1"/>
</dbReference>
<dbReference type="Gene3D" id="3.30.70.270">
    <property type="match status" value="1"/>
</dbReference>
<feature type="transmembrane region" description="Helical" evidence="1">
    <location>
        <begin position="12"/>
        <end position="32"/>
    </location>
</feature>
<dbReference type="InterPro" id="IPR000160">
    <property type="entry name" value="GGDEF_dom"/>
</dbReference>